<keyword evidence="5" id="KW-1185">Reference proteome</keyword>
<feature type="domain" description="NACHT" evidence="3">
    <location>
        <begin position="94"/>
        <end position="238"/>
    </location>
</feature>
<sequence length="592" mass="65704">MQPHVSISTGSGGHGLGGATGVGGRAGDASHLGSLSIKVLSDGTSLLSHLPQAPYAAHDSVRKDAPSSCLKNTRVAILDEILTWLGSANGEGPPVCWLSGLAGIGKSTIAKTIAERAPEKATLGATFFFSRNDKALEDHRLVLPTLAFQLAQSDSAFKEAIIDALRQDATAGQKELRSQFEKLILTPLLTINSRRSPILIILDALDECEEEGASHILRLVFEHLIRIPFLRILITSRPQPHLSLVLNEVPNLAKTVVHVLHNIEASVVQQDIRRYISTELAKIPGKLGLKMSTDWPTEAEKNALVQKSARLFIYAAVAIRFIGDDRVRDPQSQLKLILDTRPLQQAKAKPYSYLDELYLEVLRKSLPSFDHQEIRTRFQIVVGSIVLLHELLPLHSLAKFVCYKIHVVEESLRHLHSVIIPPSDIDEAPRIYHPSFVEFITDSSRCSMAEFVIVPVPEQELRHALRCFQLMATHLKRNVAGISDPSQLNEEVDGFQSKVREALPPEVQYACRYWAVHLLRVELGETRMMEALEVFSKGSILCWFEAMSLLGSISKAANSIEDAHHWAVLTEYGNDHNDRDFTKQAKCCENAV</sequence>
<evidence type="ECO:0000256" key="2">
    <source>
        <dbReference type="SAM" id="MobiDB-lite"/>
    </source>
</evidence>
<dbReference type="InterPro" id="IPR056884">
    <property type="entry name" value="NPHP3-like_N"/>
</dbReference>
<dbReference type="InterPro" id="IPR007111">
    <property type="entry name" value="NACHT_NTPase"/>
</dbReference>
<dbReference type="SUPFAM" id="SSF52540">
    <property type="entry name" value="P-loop containing nucleoside triphosphate hydrolases"/>
    <property type="match status" value="1"/>
</dbReference>
<protein>
    <recommendedName>
        <fullName evidence="3">NACHT domain-containing protein</fullName>
    </recommendedName>
</protein>
<keyword evidence="1" id="KW-0677">Repeat</keyword>
<dbReference type="InterPro" id="IPR027417">
    <property type="entry name" value="P-loop_NTPase"/>
</dbReference>
<dbReference type="Pfam" id="PF24883">
    <property type="entry name" value="NPHP3_N"/>
    <property type="match status" value="1"/>
</dbReference>
<dbReference type="PROSITE" id="PS50837">
    <property type="entry name" value="NACHT"/>
    <property type="match status" value="1"/>
</dbReference>
<dbReference type="Gene3D" id="3.40.50.300">
    <property type="entry name" value="P-loop containing nucleotide triphosphate hydrolases"/>
    <property type="match status" value="1"/>
</dbReference>
<evidence type="ECO:0000313" key="4">
    <source>
        <dbReference type="EMBL" id="KAF9505348.1"/>
    </source>
</evidence>
<evidence type="ECO:0000256" key="1">
    <source>
        <dbReference type="ARBA" id="ARBA00022737"/>
    </source>
</evidence>
<proteinExistence type="predicted"/>
<dbReference type="EMBL" id="MU129158">
    <property type="protein sequence ID" value="KAF9505348.1"/>
    <property type="molecule type" value="Genomic_DNA"/>
</dbReference>
<dbReference type="PANTHER" id="PTHR10039">
    <property type="entry name" value="AMELOGENIN"/>
    <property type="match status" value="1"/>
</dbReference>
<evidence type="ECO:0000313" key="5">
    <source>
        <dbReference type="Proteomes" id="UP000886523"/>
    </source>
</evidence>
<accession>A0A9P6AGL1</accession>
<feature type="region of interest" description="Disordered" evidence="2">
    <location>
        <begin position="1"/>
        <end position="22"/>
    </location>
</feature>
<name>A0A9P6AGL1_9AGAM</name>
<feature type="compositionally biased region" description="Gly residues" evidence="2">
    <location>
        <begin position="10"/>
        <end position="22"/>
    </location>
</feature>
<comment type="caution">
    <text evidence="4">The sequence shown here is derived from an EMBL/GenBank/DDBJ whole genome shotgun (WGS) entry which is preliminary data.</text>
</comment>
<reference evidence="4" key="1">
    <citation type="journal article" date="2020" name="Nat. Commun.">
        <title>Large-scale genome sequencing of mycorrhizal fungi provides insights into the early evolution of symbiotic traits.</title>
        <authorList>
            <person name="Miyauchi S."/>
            <person name="Kiss E."/>
            <person name="Kuo A."/>
            <person name="Drula E."/>
            <person name="Kohler A."/>
            <person name="Sanchez-Garcia M."/>
            <person name="Morin E."/>
            <person name="Andreopoulos B."/>
            <person name="Barry K.W."/>
            <person name="Bonito G."/>
            <person name="Buee M."/>
            <person name="Carver A."/>
            <person name="Chen C."/>
            <person name="Cichocki N."/>
            <person name="Clum A."/>
            <person name="Culley D."/>
            <person name="Crous P.W."/>
            <person name="Fauchery L."/>
            <person name="Girlanda M."/>
            <person name="Hayes R.D."/>
            <person name="Keri Z."/>
            <person name="LaButti K."/>
            <person name="Lipzen A."/>
            <person name="Lombard V."/>
            <person name="Magnuson J."/>
            <person name="Maillard F."/>
            <person name="Murat C."/>
            <person name="Nolan M."/>
            <person name="Ohm R.A."/>
            <person name="Pangilinan J."/>
            <person name="Pereira M.F."/>
            <person name="Perotto S."/>
            <person name="Peter M."/>
            <person name="Pfister S."/>
            <person name="Riley R."/>
            <person name="Sitrit Y."/>
            <person name="Stielow J.B."/>
            <person name="Szollosi G."/>
            <person name="Zifcakova L."/>
            <person name="Stursova M."/>
            <person name="Spatafora J.W."/>
            <person name="Tedersoo L."/>
            <person name="Vaario L.M."/>
            <person name="Yamada A."/>
            <person name="Yan M."/>
            <person name="Wang P."/>
            <person name="Xu J."/>
            <person name="Bruns T."/>
            <person name="Baldrian P."/>
            <person name="Vilgalys R."/>
            <person name="Dunand C."/>
            <person name="Henrissat B."/>
            <person name="Grigoriev I.V."/>
            <person name="Hibbett D."/>
            <person name="Nagy L.G."/>
            <person name="Martin F.M."/>
        </authorList>
    </citation>
    <scope>NUCLEOTIDE SEQUENCE</scope>
    <source>
        <strain evidence="4">UP504</strain>
    </source>
</reference>
<evidence type="ECO:0000259" key="3">
    <source>
        <dbReference type="PROSITE" id="PS50837"/>
    </source>
</evidence>
<dbReference type="Proteomes" id="UP000886523">
    <property type="component" value="Unassembled WGS sequence"/>
</dbReference>
<dbReference type="PANTHER" id="PTHR10039:SF17">
    <property type="entry name" value="FUNGAL STAND N-TERMINAL GOODBYE DOMAIN-CONTAINING PROTEIN-RELATED"/>
    <property type="match status" value="1"/>
</dbReference>
<gene>
    <name evidence="4" type="ORF">BS47DRAFT_1385977</name>
</gene>
<dbReference type="AlphaFoldDB" id="A0A9P6AGL1"/>
<dbReference type="OrthoDB" id="3027122at2759"/>
<organism evidence="4 5">
    <name type="scientific">Hydnum rufescens UP504</name>
    <dbReference type="NCBI Taxonomy" id="1448309"/>
    <lineage>
        <taxon>Eukaryota</taxon>
        <taxon>Fungi</taxon>
        <taxon>Dikarya</taxon>
        <taxon>Basidiomycota</taxon>
        <taxon>Agaricomycotina</taxon>
        <taxon>Agaricomycetes</taxon>
        <taxon>Cantharellales</taxon>
        <taxon>Hydnaceae</taxon>
        <taxon>Hydnum</taxon>
    </lineage>
</organism>